<dbReference type="EMBL" id="VMNF01000013">
    <property type="protein sequence ID" value="TXB97900.1"/>
    <property type="molecule type" value="Genomic_DNA"/>
</dbReference>
<evidence type="ECO:0000313" key="6">
    <source>
        <dbReference type="Proteomes" id="UP000321331"/>
    </source>
</evidence>
<dbReference type="AlphaFoldDB" id="A0A5C6SHS2"/>
<protein>
    <submittedName>
        <fullName evidence="5">Uncharacterized protein</fullName>
    </submittedName>
</protein>
<name>A0A5C6SHS2_FUSOC</name>
<proteinExistence type="predicted"/>
<feature type="transmembrane region" description="Helical" evidence="2">
    <location>
        <begin position="164"/>
        <end position="186"/>
    </location>
</feature>
<feature type="region of interest" description="Disordered" evidence="1">
    <location>
        <begin position="1"/>
        <end position="36"/>
    </location>
</feature>
<keyword evidence="2" id="KW-1133">Transmembrane helix</keyword>
<evidence type="ECO:0000256" key="2">
    <source>
        <dbReference type="SAM" id="Phobius"/>
    </source>
</evidence>
<evidence type="ECO:0000313" key="4">
    <source>
        <dbReference type="EMBL" id="TXB97900.1"/>
    </source>
</evidence>
<accession>A0A5C6SHS2</accession>
<evidence type="ECO:0000256" key="1">
    <source>
        <dbReference type="SAM" id="MobiDB-lite"/>
    </source>
</evidence>
<feature type="compositionally biased region" description="Polar residues" evidence="1">
    <location>
        <begin position="11"/>
        <end position="25"/>
    </location>
</feature>
<keyword evidence="2" id="KW-0812">Transmembrane</keyword>
<keyword evidence="2" id="KW-0472">Membrane</keyword>
<evidence type="ECO:0000313" key="3">
    <source>
        <dbReference type="EMBL" id="TXB96657.1"/>
    </source>
</evidence>
<evidence type="ECO:0000313" key="5">
    <source>
        <dbReference type="EMBL" id="TXB98119.1"/>
    </source>
</evidence>
<sequence length="202" mass="22540">MEPSKFAGCQGTPTSLATNRPTSWQRQRRHSPSPKILNQRWLICEGSLPAGAVAPASSLAPSAGSEVSSWRLRRVSREVQPRRRTPGLLMRPTQGTGSHLLLQKDTAASSDEARTLIEYSSKSSNRERFHQIRRPFQGQLVLWKDMPSLLGNDDLRSTRDSPTVPIFCTSLLYTFCFFLCLSLTCFDQMRGVTAPLIWSGST</sequence>
<organism evidence="5 6">
    <name type="scientific">Fusarium oxysporum f. sp. cubense</name>
    <dbReference type="NCBI Taxonomy" id="61366"/>
    <lineage>
        <taxon>Eukaryota</taxon>
        <taxon>Fungi</taxon>
        <taxon>Dikarya</taxon>
        <taxon>Ascomycota</taxon>
        <taxon>Pezizomycotina</taxon>
        <taxon>Sordariomycetes</taxon>
        <taxon>Hypocreomycetidae</taxon>
        <taxon>Hypocreales</taxon>
        <taxon>Nectriaceae</taxon>
        <taxon>Fusarium</taxon>
        <taxon>Fusarium oxysporum species complex</taxon>
    </lineage>
</organism>
<comment type="caution">
    <text evidence="5">The sequence shown here is derived from an EMBL/GenBank/DDBJ whole genome shotgun (WGS) entry which is preliminary data.</text>
</comment>
<gene>
    <name evidence="3" type="ORF">FocTR4_00011183</name>
    <name evidence="5" type="ORF">FocTR4_00016880</name>
    <name evidence="4" type="ORF">FocTR4_00017050</name>
</gene>
<dbReference type="Proteomes" id="UP000321331">
    <property type="component" value="Unassembled WGS sequence"/>
</dbReference>
<dbReference type="EMBL" id="VMNF01000013">
    <property type="protein sequence ID" value="TXB98119.1"/>
    <property type="molecule type" value="Genomic_DNA"/>
</dbReference>
<reference evidence="5 6" key="1">
    <citation type="submission" date="2019-07" db="EMBL/GenBank/DDBJ databases">
        <title>The First High-Quality Draft Genome Sequence of the Causal Agent of the Current Panama Disease Epidemic.</title>
        <authorList>
            <person name="Warmington R.J."/>
            <person name="Kay W."/>
            <person name="Jeffries A."/>
            <person name="Bebber D."/>
            <person name="Moore K."/>
            <person name="Studholme D.J."/>
        </authorList>
    </citation>
    <scope>NUCLEOTIDE SEQUENCE [LARGE SCALE GENOMIC DNA]</scope>
    <source>
        <strain evidence="5 6">TR4</strain>
    </source>
</reference>
<dbReference type="EMBL" id="VMNF01000014">
    <property type="protein sequence ID" value="TXB96657.1"/>
    <property type="molecule type" value="Genomic_DNA"/>
</dbReference>